<accession>A0A2S7JZL9</accession>
<sequence length="141" mass="15302">MSADKARPAAAAFSNPPGLIDPTRFHFSQMAVVEPGARMIFLAGQGGFEAEGALSSDFDEQARQAFRNIDLALNSAGAEIEDIVRLTVFIVDYDEARMRAYHAVQYEAFGEHRPAATLIPVTKLAMPEMMIEIEATAAVQA</sequence>
<comment type="caution">
    <text evidence="1">The sequence shown here is derived from an EMBL/GenBank/DDBJ whole genome shotgun (WGS) entry which is preliminary data.</text>
</comment>
<dbReference type="OrthoDB" id="9809792at2"/>
<dbReference type="RefSeq" id="WP_104832305.1">
    <property type="nucleotide sequence ID" value="NZ_PJCH01000017.1"/>
</dbReference>
<evidence type="ECO:0000313" key="1">
    <source>
        <dbReference type="EMBL" id="PQA85666.1"/>
    </source>
</evidence>
<dbReference type="Pfam" id="PF01042">
    <property type="entry name" value="Ribonuc_L-PSP"/>
    <property type="match status" value="1"/>
</dbReference>
<dbReference type="InterPro" id="IPR006175">
    <property type="entry name" value="YjgF/YER057c/UK114"/>
</dbReference>
<dbReference type="PANTHER" id="PTHR43857">
    <property type="entry name" value="BLR7761 PROTEIN"/>
    <property type="match status" value="1"/>
</dbReference>
<protein>
    <recommendedName>
        <fullName evidence="3">Enamine deaminase RidA</fullName>
    </recommendedName>
</protein>
<proteinExistence type="predicted"/>
<gene>
    <name evidence="1" type="ORF">CW354_22310</name>
</gene>
<dbReference type="Proteomes" id="UP000239504">
    <property type="component" value="Unassembled WGS sequence"/>
</dbReference>
<keyword evidence="2" id="KW-1185">Reference proteome</keyword>
<dbReference type="PANTHER" id="PTHR43857:SF1">
    <property type="entry name" value="YJGH FAMILY PROTEIN"/>
    <property type="match status" value="1"/>
</dbReference>
<dbReference type="EMBL" id="PJCH01000017">
    <property type="protein sequence ID" value="PQA85666.1"/>
    <property type="molecule type" value="Genomic_DNA"/>
</dbReference>
<organism evidence="1 2">
    <name type="scientific">Hyphococcus luteus</name>
    <dbReference type="NCBI Taxonomy" id="2058213"/>
    <lineage>
        <taxon>Bacteria</taxon>
        <taxon>Pseudomonadati</taxon>
        <taxon>Pseudomonadota</taxon>
        <taxon>Alphaproteobacteria</taxon>
        <taxon>Parvularculales</taxon>
        <taxon>Parvularculaceae</taxon>
        <taxon>Hyphococcus</taxon>
    </lineage>
</organism>
<reference evidence="1 2" key="1">
    <citation type="submission" date="2017-12" db="EMBL/GenBank/DDBJ databases">
        <authorList>
            <person name="Hurst M.R.H."/>
        </authorList>
    </citation>
    <scope>NUCLEOTIDE SEQUENCE [LARGE SCALE GENOMIC DNA]</scope>
    <source>
        <strain evidence="1 2">SY-3-19</strain>
    </source>
</reference>
<dbReference type="AlphaFoldDB" id="A0A2S7JZL9"/>
<dbReference type="InterPro" id="IPR035959">
    <property type="entry name" value="RutC-like_sf"/>
</dbReference>
<dbReference type="SUPFAM" id="SSF55298">
    <property type="entry name" value="YjgF-like"/>
    <property type="match status" value="1"/>
</dbReference>
<dbReference type="CDD" id="cd00448">
    <property type="entry name" value="YjgF_YER057c_UK114_family"/>
    <property type="match status" value="1"/>
</dbReference>
<name>A0A2S7JZL9_9PROT</name>
<dbReference type="Gene3D" id="3.30.1330.40">
    <property type="entry name" value="RutC-like"/>
    <property type="match status" value="1"/>
</dbReference>
<evidence type="ECO:0008006" key="3">
    <source>
        <dbReference type="Google" id="ProtNLM"/>
    </source>
</evidence>
<evidence type="ECO:0000313" key="2">
    <source>
        <dbReference type="Proteomes" id="UP000239504"/>
    </source>
</evidence>